<evidence type="ECO:0000256" key="6">
    <source>
        <dbReference type="ARBA" id="ARBA00022525"/>
    </source>
</evidence>
<comment type="caution">
    <text evidence="17">The sequence shown here is derived from an EMBL/GenBank/DDBJ whole genome shotgun (WGS) entry which is preliminary data.</text>
</comment>
<proteinExistence type="inferred from homology"/>
<gene>
    <name evidence="17" type="ORF">AC579_3055</name>
</gene>
<keyword evidence="18" id="KW-1185">Reference proteome</keyword>
<dbReference type="AlphaFoldDB" id="A0A139IJT6"/>
<dbReference type="SUPFAM" id="SSF52025">
    <property type="entry name" value="PA domain"/>
    <property type="match status" value="1"/>
</dbReference>
<comment type="subunit">
    <text evidence="4">Monomer.</text>
</comment>
<evidence type="ECO:0000256" key="4">
    <source>
        <dbReference type="ARBA" id="ARBA00011245"/>
    </source>
</evidence>
<reference evidence="17 18" key="1">
    <citation type="submission" date="2015-07" db="EMBL/GenBank/DDBJ databases">
        <title>Comparative genomics of the Sigatoka disease complex on banana suggests a link between parallel evolutionary changes in Pseudocercospora fijiensis and Pseudocercospora eumusae and increased virulence on the banana host.</title>
        <authorList>
            <person name="Chang T.-C."/>
            <person name="Salvucci A."/>
            <person name="Crous P.W."/>
            <person name="Stergiopoulos I."/>
        </authorList>
    </citation>
    <scope>NUCLEOTIDE SEQUENCE [LARGE SCALE GENOMIC DNA]</scope>
    <source>
        <strain evidence="17 18">CBS 116634</strain>
    </source>
</reference>
<dbReference type="GO" id="GO:0006508">
    <property type="term" value="P:proteolysis"/>
    <property type="evidence" value="ECO:0007669"/>
    <property type="project" value="UniProtKB-KW"/>
</dbReference>
<dbReference type="FunFam" id="3.40.630.10:FF:000054">
    <property type="entry name" value="Peptide hydrolase"/>
    <property type="match status" value="1"/>
</dbReference>
<organism evidence="17 18">
    <name type="scientific">Pseudocercospora musae</name>
    <dbReference type="NCBI Taxonomy" id="113226"/>
    <lineage>
        <taxon>Eukaryota</taxon>
        <taxon>Fungi</taxon>
        <taxon>Dikarya</taxon>
        <taxon>Ascomycota</taxon>
        <taxon>Pezizomycotina</taxon>
        <taxon>Dothideomycetes</taxon>
        <taxon>Dothideomycetidae</taxon>
        <taxon>Mycosphaerellales</taxon>
        <taxon>Mycosphaerellaceae</taxon>
        <taxon>Pseudocercospora</taxon>
    </lineage>
</organism>
<dbReference type="GO" id="GO:0046872">
    <property type="term" value="F:metal ion binding"/>
    <property type="evidence" value="ECO:0007669"/>
    <property type="project" value="UniProtKB-KW"/>
</dbReference>
<evidence type="ECO:0000256" key="9">
    <source>
        <dbReference type="ARBA" id="ARBA00022729"/>
    </source>
</evidence>
<dbReference type="Gene3D" id="3.50.30.30">
    <property type="match status" value="1"/>
</dbReference>
<dbReference type="CDD" id="cd02130">
    <property type="entry name" value="PA_ScAPY_like"/>
    <property type="match status" value="1"/>
</dbReference>
<evidence type="ECO:0000256" key="5">
    <source>
        <dbReference type="ARBA" id="ARBA00022438"/>
    </source>
</evidence>
<feature type="domain" description="PA" evidence="15">
    <location>
        <begin position="137"/>
        <end position="226"/>
    </location>
</feature>
<keyword evidence="10 14" id="KW-0378">Hydrolase</keyword>
<name>A0A139IJT6_9PEZI</name>
<evidence type="ECO:0000256" key="10">
    <source>
        <dbReference type="ARBA" id="ARBA00022801"/>
    </source>
</evidence>
<dbReference type="GO" id="GO:0004177">
    <property type="term" value="F:aminopeptidase activity"/>
    <property type="evidence" value="ECO:0007669"/>
    <property type="project" value="UniProtKB-KW"/>
</dbReference>
<dbReference type="EMBL" id="LFZO01000071">
    <property type="protein sequence ID" value="KXT14914.1"/>
    <property type="molecule type" value="Genomic_DNA"/>
</dbReference>
<dbReference type="InterPro" id="IPR046450">
    <property type="entry name" value="PA_dom_sf"/>
</dbReference>
<dbReference type="InterPro" id="IPR045175">
    <property type="entry name" value="M28_fam"/>
</dbReference>
<keyword evidence="8 14" id="KW-0479">Metal-binding</keyword>
<keyword evidence="13" id="KW-0325">Glycoprotein</keyword>
<evidence type="ECO:0000256" key="14">
    <source>
        <dbReference type="RuleBase" id="RU361240"/>
    </source>
</evidence>
<keyword evidence="9 14" id="KW-0732">Signal</keyword>
<evidence type="ECO:0000256" key="2">
    <source>
        <dbReference type="ARBA" id="ARBA00004613"/>
    </source>
</evidence>
<dbReference type="PANTHER" id="PTHR12147:SF57">
    <property type="entry name" value="PEPTIDE HYDROLASE"/>
    <property type="match status" value="1"/>
</dbReference>
<dbReference type="EC" id="3.4.-.-" evidence="14"/>
<evidence type="ECO:0000256" key="3">
    <source>
        <dbReference type="ARBA" id="ARBA00005957"/>
    </source>
</evidence>
<accession>A0A139IJT6</accession>
<dbReference type="CDD" id="cd03876">
    <property type="entry name" value="M28_SGAP_like"/>
    <property type="match status" value="1"/>
</dbReference>
<evidence type="ECO:0000259" key="16">
    <source>
        <dbReference type="Pfam" id="PF04389"/>
    </source>
</evidence>
<evidence type="ECO:0000256" key="8">
    <source>
        <dbReference type="ARBA" id="ARBA00022723"/>
    </source>
</evidence>
<dbReference type="GO" id="GO:0008235">
    <property type="term" value="F:metalloexopeptidase activity"/>
    <property type="evidence" value="ECO:0007669"/>
    <property type="project" value="InterPro"/>
</dbReference>
<comment type="subcellular location">
    <subcellularLocation>
        <location evidence="2">Secreted</location>
    </subcellularLocation>
</comment>
<comment type="cofactor">
    <cofactor evidence="1">
        <name>Zn(2+)</name>
        <dbReference type="ChEBI" id="CHEBI:29105"/>
    </cofactor>
</comment>
<keyword evidence="6" id="KW-0964">Secreted</keyword>
<dbReference type="InterPro" id="IPR003137">
    <property type="entry name" value="PA_domain"/>
</dbReference>
<evidence type="ECO:0000256" key="7">
    <source>
        <dbReference type="ARBA" id="ARBA00022670"/>
    </source>
</evidence>
<dbReference type="Gene3D" id="3.40.630.10">
    <property type="entry name" value="Zn peptidases"/>
    <property type="match status" value="1"/>
</dbReference>
<protein>
    <recommendedName>
        <fullName evidence="14">Peptide hydrolase</fullName>
        <ecNumber evidence="14">3.4.-.-</ecNumber>
    </recommendedName>
</protein>
<feature type="signal peptide" evidence="14">
    <location>
        <begin position="1"/>
        <end position="26"/>
    </location>
</feature>
<dbReference type="OrthoDB" id="10013407at2759"/>
<evidence type="ECO:0000256" key="11">
    <source>
        <dbReference type="ARBA" id="ARBA00022833"/>
    </source>
</evidence>
<evidence type="ECO:0000256" key="1">
    <source>
        <dbReference type="ARBA" id="ARBA00001947"/>
    </source>
</evidence>
<keyword evidence="11 14" id="KW-0862">Zinc</keyword>
<feature type="chain" id="PRO_5007230296" description="Peptide hydrolase" evidence="14">
    <location>
        <begin position="27"/>
        <end position="520"/>
    </location>
</feature>
<keyword evidence="7 14" id="KW-0645">Protease</keyword>
<comment type="similarity">
    <text evidence="3">Belongs to the peptidase M28 family. M28A subfamily.</text>
</comment>
<feature type="domain" description="Peptidase M28" evidence="16">
    <location>
        <begin position="252"/>
        <end position="465"/>
    </location>
</feature>
<evidence type="ECO:0000259" key="15">
    <source>
        <dbReference type="Pfam" id="PF02225"/>
    </source>
</evidence>
<dbReference type="STRING" id="113226.A0A139IJT6"/>
<dbReference type="InterPro" id="IPR007484">
    <property type="entry name" value="Peptidase_M28"/>
</dbReference>
<dbReference type="Pfam" id="PF02225">
    <property type="entry name" value="PA"/>
    <property type="match status" value="1"/>
</dbReference>
<keyword evidence="5" id="KW-0031">Aminopeptidase</keyword>
<dbReference type="InterPro" id="IPR041756">
    <property type="entry name" value="M28_SGAP-like"/>
</dbReference>
<dbReference type="Proteomes" id="UP000073492">
    <property type="component" value="Unassembled WGS sequence"/>
</dbReference>
<dbReference type="SUPFAM" id="SSF53187">
    <property type="entry name" value="Zn-dependent exopeptidases"/>
    <property type="match status" value="1"/>
</dbReference>
<evidence type="ECO:0000256" key="12">
    <source>
        <dbReference type="ARBA" id="ARBA00023049"/>
    </source>
</evidence>
<dbReference type="Pfam" id="PF04389">
    <property type="entry name" value="Peptidase_M28"/>
    <property type="match status" value="1"/>
</dbReference>
<keyword evidence="12" id="KW-0482">Metalloprotease</keyword>
<dbReference type="GO" id="GO:0005576">
    <property type="term" value="C:extracellular region"/>
    <property type="evidence" value="ECO:0007669"/>
    <property type="project" value="UniProtKB-SubCell"/>
</dbReference>
<evidence type="ECO:0000256" key="13">
    <source>
        <dbReference type="ARBA" id="ARBA00023180"/>
    </source>
</evidence>
<evidence type="ECO:0000313" key="17">
    <source>
        <dbReference type="EMBL" id="KXT14914.1"/>
    </source>
</evidence>
<sequence>MVRATSFLKYSALVVLADAAFGPIEARQDSYNVATRPKVDSKKLQASIKEAALAQKAKELEDVAYGTPDRNRVFSSSGHNGTLEFIERYLDSVKDYYTYERQEFIALYSQASGSLIVGETEYPSTIYQYSPATDGTITAPIVEVQNLGCNDTDYTDEVSGAIALISRGECTFGTKSALAGSAGAVGAIIYNNVPGPVSGGTLGAPPNPAGDYIPSAGVSQENGTAILDAIQAGAVEGQLEVDSVIENRTTYNIIADTIGGDKSNVVAVGAHSDSVFAGPGINDDGSGTIGILETAIQLASYSTKNAVRFCFWSAEEFGLLGSEHYVTALPSAEADKIKLYLNFDMIGSPNFQYALYDGDGDTFNITGPPGSAEAEHFFEDWFEEQGIPTKATAFDGRSDYGPFLDAGIPAGGIFTGAEQLKTAEEALLWGGQAGVAYDPNYHLAGDNYTNLNFEAFLTNTKAIAASVAHYGSDLSSIPPRNSTMKMLKTRGLHHHPHAKRNKVHAHENTYDCGAAPKVFS</sequence>
<dbReference type="PANTHER" id="PTHR12147">
    <property type="entry name" value="METALLOPEPTIDASE M28 FAMILY MEMBER"/>
    <property type="match status" value="1"/>
</dbReference>
<evidence type="ECO:0000313" key="18">
    <source>
        <dbReference type="Proteomes" id="UP000073492"/>
    </source>
</evidence>